<comment type="caution">
    <text evidence="2">The sequence shown here is derived from an EMBL/GenBank/DDBJ whole genome shotgun (WGS) entry which is preliminary data.</text>
</comment>
<organism evidence="2 3">
    <name type="scientific">Myroides indicus</name>
    <dbReference type="NCBI Taxonomy" id="1323422"/>
    <lineage>
        <taxon>Bacteria</taxon>
        <taxon>Pseudomonadati</taxon>
        <taxon>Bacteroidota</taxon>
        <taxon>Flavobacteriia</taxon>
        <taxon>Flavobacteriales</taxon>
        <taxon>Flavobacteriaceae</taxon>
        <taxon>Myroides</taxon>
    </lineage>
</organism>
<keyword evidence="1" id="KW-0812">Transmembrane</keyword>
<dbReference type="AlphaFoldDB" id="A0A4R7F0E5"/>
<dbReference type="Proteomes" id="UP000295215">
    <property type="component" value="Unassembled WGS sequence"/>
</dbReference>
<proteinExistence type="predicted"/>
<evidence type="ECO:0000313" key="3">
    <source>
        <dbReference type="Proteomes" id="UP000295215"/>
    </source>
</evidence>
<gene>
    <name evidence="2" type="ORF">C8P70_11959</name>
</gene>
<dbReference type="EMBL" id="SOAG01000019">
    <property type="protein sequence ID" value="TDS56623.1"/>
    <property type="molecule type" value="Genomic_DNA"/>
</dbReference>
<protein>
    <submittedName>
        <fullName evidence="2">Uncharacterized protein</fullName>
    </submittedName>
</protein>
<keyword evidence="3" id="KW-1185">Reference proteome</keyword>
<reference evidence="2 3" key="1">
    <citation type="submission" date="2019-03" db="EMBL/GenBank/DDBJ databases">
        <title>Genomic Encyclopedia of Archaeal and Bacterial Type Strains, Phase II (KMG-II): from individual species to whole genera.</title>
        <authorList>
            <person name="Goeker M."/>
        </authorList>
    </citation>
    <scope>NUCLEOTIDE SEQUENCE [LARGE SCALE GENOMIC DNA]</scope>
    <source>
        <strain evidence="2 3">DSM 28213</strain>
    </source>
</reference>
<dbReference type="OrthoDB" id="1349101at2"/>
<keyword evidence="1" id="KW-0472">Membrane</keyword>
<sequence>MNSTSKTFKLLFGLLLLSNLILIAFLSYFLWNSPDNIHTERIDIKDSTGNNRVVISNADKIPSPIIKGKIYERRITPAGLIFYDKNGDERGGIAISEHEQMNLNAISFDYQNADAIGIYAQDDQKSNYFKAGLTINDKDVSGKPGYNINRINLVTENGNASLVMKDANEVPRLVLKVDSLGTPSIEMYNEGGELKWKQ</sequence>
<name>A0A4R7F0E5_9FLAO</name>
<evidence type="ECO:0000313" key="2">
    <source>
        <dbReference type="EMBL" id="TDS56623.1"/>
    </source>
</evidence>
<dbReference type="RefSeq" id="WP_133713007.1">
    <property type="nucleotide sequence ID" value="NZ_SOAG01000019.1"/>
</dbReference>
<accession>A0A4R7F0E5</accession>
<keyword evidence="1" id="KW-1133">Transmembrane helix</keyword>
<feature type="transmembrane region" description="Helical" evidence="1">
    <location>
        <begin position="12"/>
        <end position="31"/>
    </location>
</feature>
<evidence type="ECO:0000256" key="1">
    <source>
        <dbReference type="SAM" id="Phobius"/>
    </source>
</evidence>